<dbReference type="STRING" id="683124.SAMN05444337_0682"/>
<reference evidence="3 4" key="1">
    <citation type="submission" date="2016-11" db="EMBL/GenBank/DDBJ databases">
        <authorList>
            <person name="Jaros S."/>
            <person name="Januszkiewicz K."/>
            <person name="Wedrychowicz H."/>
        </authorList>
    </citation>
    <scope>NUCLEOTIDE SEQUENCE [LARGE SCALE GENOMIC DNA]</scope>
    <source>
        <strain evidence="3 4">DSM 22807</strain>
    </source>
</reference>
<keyword evidence="1" id="KW-0175">Coiled coil</keyword>
<protein>
    <submittedName>
        <fullName evidence="3">Uncharacterized protein</fullName>
    </submittedName>
</protein>
<dbReference type="AlphaFoldDB" id="A0A1M6DL80"/>
<dbReference type="EMBL" id="FQZH01000001">
    <property type="protein sequence ID" value="SHI74087.1"/>
    <property type="molecule type" value="Genomic_DNA"/>
</dbReference>
<evidence type="ECO:0000256" key="1">
    <source>
        <dbReference type="SAM" id="Coils"/>
    </source>
</evidence>
<proteinExistence type="predicted"/>
<gene>
    <name evidence="3" type="ORF">SAMN05444337_0682</name>
</gene>
<dbReference type="Proteomes" id="UP000184232">
    <property type="component" value="Unassembled WGS sequence"/>
</dbReference>
<keyword evidence="2" id="KW-0812">Transmembrane</keyword>
<feature type="transmembrane region" description="Helical" evidence="2">
    <location>
        <begin position="7"/>
        <end position="28"/>
    </location>
</feature>
<keyword evidence="2" id="KW-1133">Transmembrane helix</keyword>
<accession>A0A1M6DL80</accession>
<organism evidence="3 4">
    <name type="scientific">Flavobacterium haoranii</name>
    <dbReference type="NCBI Taxonomy" id="683124"/>
    <lineage>
        <taxon>Bacteria</taxon>
        <taxon>Pseudomonadati</taxon>
        <taxon>Bacteroidota</taxon>
        <taxon>Flavobacteriia</taxon>
        <taxon>Flavobacteriales</taxon>
        <taxon>Flavobacteriaceae</taxon>
        <taxon>Flavobacterium</taxon>
    </lineage>
</organism>
<name>A0A1M6DL80_9FLAO</name>
<evidence type="ECO:0000313" key="3">
    <source>
        <dbReference type="EMBL" id="SHI74087.1"/>
    </source>
</evidence>
<feature type="coiled-coil region" evidence="1">
    <location>
        <begin position="34"/>
        <end position="122"/>
    </location>
</feature>
<sequence>MPFKSKNILMFSLVITSFVAIFSFVNFYKLKKENEDLNKLLQEEKKIYKVQLEELEDSIKLSEQELYKSHVKSPEVIEADSYVSAEILTNEEISVEALEIQNKKIEKEISELKTIIDKNNKSIVDLKKNTKAGEKIVDKIKALNVNARGVKVMSDFYKNTKENKIQEIRVCFTLEANEFVKEGNKKIFVQIVNPNDQIISSHILTDTVASNQTLEYSSHVNTFYNQKDTDVCVYVDLEKKKTVKGVYKVKLFHGFDEIGATTYEYQ</sequence>
<keyword evidence="2" id="KW-0472">Membrane</keyword>
<keyword evidence="4" id="KW-1185">Reference proteome</keyword>
<evidence type="ECO:0000256" key="2">
    <source>
        <dbReference type="SAM" id="Phobius"/>
    </source>
</evidence>
<evidence type="ECO:0000313" key="4">
    <source>
        <dbReference type="Proteomes" id="UP000184232"/>
    </source>
</evidence>